<sequence>MVGKENDVARHLWSQMFERSAGHPGAAVVDPAYDPSEDQARARAAFAAAGWNHEQIHALRAATDAHQAAAPVTSPGVNPSAEAFHAALCDEIEAEMARQGMTSQQQVARGIEPRTGPFASKVGVIMTEESIITTGAFTYRFCGLIAKAFYRTVMLNAWYWQSDSYTREKSNFLLRRNMDLALYWNKIFMSFAMSGTNATVPFEPSDPVDVVLVEQIARAMELFIVGHEYGHHHLRHGRNIAADPRVEEFAADQFALRIGRPIGERERRPIWNPYLVSGAGGVILLKALELTRVYERALGGRMAGGDTHPSAEERIGRFDSVGVMKPKEFVMLKGFRTTSARIMDDVSALMSDFLDAMPKDVWAELIAMRRRLWEELPQG</sequence>
<proteinExistence type="predicted"/>
<dbReference type="EMBL" id="FUYP01000004">
    <property type="protein sequence ID" value="SKB35588.1"/>
    <property type="molecule type" value="Genomic_DNA"/>
</dbReference>
<evidence type="ECO:0000313" key="2">
    <source>
        <dbReference type="Proteomes" id="UP000190044"/>
    </source>
</evidence>
<reference evidence="2" key="1">
    <citation type="submission" date="2017-02" db="EMBL/GenBank/DDBJ databases">
        <authorList>
            <person name="Varghese N."/>
            <person name="Submissions S."/>
        </authorList>
    </citation>
    <scope>NUCLEOTIDE SEQUENCE [LARGE SCALE GENOMIC DNA]</scope>
    <source>
        <strain evidence="2">R11H</strain>
    </source>
</reference>
<dbReference type="RefSeq" id="WP_079637427.1">
    <property type="nucleotide sequence ID" value="NZ_FUYP01000004.1"/>
</dbReference>
<dbReference type="OrthoDB" id="7593190at2"/>
<dbReference type="Proteomes" id="UP000190044">
    <property type="component" value="Unassembled WGS sequence"/>
</dbReference>
<gene>
    <name evidence="1" type="ORF">SAMN06295937_10041</name>
</gene>
<evidence type="ECO:0000313" key="1">
    <source>
        <dbReference type="EMBL" id="SKB35588.1"/>
    </source>
</evidence>
<organism evidence="1 2">
    <name type="scientific">Sphingopyxis flava</name>
    <dbReference type="NCBI Taxonomy" id="1507287"/>
    <lineage>
        <taxon>Bacteria</taxon>
        <taxon>Pseudomonadati</taxon>
        <taxon>Pseudomonadota</taxon>
        <taxon>Alphaproteobacteria</taxon>
        <taxon>Sphingomonadales</taxon>
        <taxon>Sphingomonadaceae</taxon>
        <taxon>Sphingopyxis</taxon>
    </lineage>
</organism>
<name>A0A1T5AKT9_9SPHN</name>
<protein>
    <recommendedName>
        <fullName evidence="3">Peptidase family M48</fullName>
    </recommendedName>
</protein>
<keyword evidence="2" id="KW-1185">Reference proteome</keyword>
<evidence type="ECO:0008006" key="3">
    <source>
        <dbReference type="Google" id="ProtNLM"/>
    </source>
</evidence>
<accession>A0A1T5AKT9</accession>
<dbReference type="AlphaFoldDB" id="A0A1T5AKT9"/>